<name>A0A654DFD3_SPHMU</name>
<protein>
    <submittedName>
        <fullName evidence="5">YSIRK-targeted surface antigen transcriptional regulator</fullName>
    </submittedName>
</protein>
<keyword evidence="1" id="KW-0805">Transcription regulation</keyword>
<reference evidence="5 6" key="1">
    <citation type="submission" date="2019-10" db="EMBL/GenBank/DDBJ databases">
        <authorList>
            <person name="Karimi E."/>
        </authorList>
    </citation>
    <scope>NUCLEOTIDE SEQUENCE [LARGE SCALE GENOMIC DNA]</scope>
    <source>
        <strain evidence="5">Sphingobacterium sp. 8BC</strain>
    </source>
</reference>
<dbReference type="EMBL" id="CABWMV010000025">
    <property type="protein sequence ID" value="VXD03991.1"/>
    <property type="molecule type" value="Genomic_DNA"/>
</dbReference>
<accession>A0A654DFD3</accession>
<dbReference type="AlphaFoldDB" id="A0A654DFD3"/>
<dbReference type="InterPro" id="IPR050204">
    <property type="entry name" value="AraC_XylS_family_regulators"/>
</dbReference>
<dbReference type="SMART" id="SM00342">
    <property type="entry name" value="HTH_ARAC"/>
    <property type="match status" value="1"/>
</dbReference>
<keyword evidence="3" id="KW-0804">Transcription</keyword>
<evidence type="ECO:0000256" key="2">
    <source>
        <dbReference type="ARBA" id="ARBA00023125"/>
    </source>
</evidence>
<dbReference type="Pfam" id="PF20240">
    <property type="entry name" value="DUF6597"/>
    <property type="match status" value="1"/>
</dbReference>
<evidence type="ECO:0000259" key="4">
    <source>
        <dbReference type="PROSITE" id="PS01124"/>
    </source>
</evidence>
<evidence type="ECO:0000256" key="1">
    <source>
        <dbReference type="ARBA" id="ARBA00023015"/>
    </source>
</evidence>
<gene>
    <name evidence="5" type="ORF">SPHINGO8BC_60134</name>
</gene>
<dbReference type="GO" id="GO:0043565">
    <property type="term" value="F:sequence-specific DNA binding"/>
    <property type="evidence" value="ECO:0007669"/>
    <property type="project" value="InterPro"/>
</dbReference>
<dbReference type="InterPro" id="IPR018060">
    <property type="entry name" value="HTH_AraC"/>
</dbReference>
<evidence type="ECO:0000313" key="5">
    <source>
        <dbReference type="EMBL" id="VXD03991.1"/>
    </source>
</evidence>
<feature type="domain" description="HTH araC/xylS-type" evidence="4">
    <location>
        <begin position="154"/>
        <end position="261"/>
    </location>
</feature>
<keyword evidence="2" id="KW-0238">DNA-binding</keyword>
<sequence length="275" mass="31208">MGLFTGCAIVNLAGKAIAHKLTKAMENELIYQAVKPDRPLADFVDSFWLLQNQSDCDKEVVVLPDGRVDLFFTQSATEPFHMTLLGIQTKPGRATIAPLRQTYAISFNPLAIQSVFQTSIANLVDRASLLPPNFWNFSADDLNDFDLFCAKATKKIQSLLPREVDNRKRTLFDLIYTSNGAITIKELAAQSFWSRQQINRYFDQQFGLTAKAYCNIIRFRASFQHIKEGKLFPQQNFADQSHFIKEVKKLAGVSPKGLLKNQNERFIQFSTLRST</sequence>
<dbReference type="Gene3D" id="1.10.10.60">
    <property type="entry name" value="Homeodomain-like"/>
    <property type="match status" value="1"/>
</dbReference>
<evidence type="ECO:0000256" key="3">
    <source>
        <dbReference type="ARBA" id="ARBA00023163"/>
    </source>
</evidence>
<dbReference type="GO" id="GO:0003700">
    <property type="term" value="F:DNA-binding transcription factor activity"/>
    <property type="evidence" value="ECO:0007669"/>
    <property type="project" value="InterPro"/>
</dbReference>
<proteinExistence type="predicted"/>
<dbReference type="PROSITE" id="PS01124">
    <property type="entry name" value="HTH_ARAC_FAMILY_2"/>
    <property type="match status" value="1"/>
</dbReference>
<dbReference type="Proteomes" id="UP000432350">
    <property type="component" value="Unassembled WGS sequence"/>
</dbReference>
<dbReference type="PANTHER" id="PTHR46796">
    <property type="entry name" value="HTH-TYPE TRANSCRIPTIONAL ACTIVATOR RHAS-RELATED"/>
    <property type="match status" value="1"/>
</dbReference>
<organism evidence="5 6">
    <name type="scientific">Sphingobacterium multivorum</name>
    <dbReference type="NCBI Taxonomy" id="28454"/>
    <lineage>
        <taxon>Bacteria</taxon>
        <taxon>Pseudomonadati</taxon>
        <taxon>Bacteroidota</taxon>
        <taxon>Sphingobacteriia</taxon>
        <taxon>Sphingobacteriales</taxon>
        <taxon>Sphingobacteriaceae</taxon>
        <taxon>Sphingobacterium</taxon>
    </lineage>
</organism>
<dbReference type="InterPro" id="IPR046532">
    <property type="entry name" value="DUF6597"/>
</dbReference>
<evidence type="ECO:0000313" key="6">
    <source>
        <dbReference type="Proteomes" id="UP000432350"/>
    </source>
</evidence>